<name>A0A7L5ALL4_9MICO</name>
<dbReference type="Pfam" id="PF00535">
    <property type="entry name" value="Glycos_transf_2"/>
    <property type="match status" value="1"/>
</dbReference>
<evidence type="ECO:0000313" key="3">
    <source>
        <dbReference type="Proteomes" id="UP000464507"/>
    </source>
</evidence>
<evidence type="ECO:0000259" key="1">
    <source>
        <dbReference type="Pfam" id="PF00535"/>
    </source>
</evidence>
<reference evidence="2 3" key="1">
    <citation type="submission" date="2016-09" db="EMBL/GenBank/DDBJ databases">
        <title>Complete genome sequence of microbes from the polar regions.</title>
        <authorList>
            <person name="Liao L."/>
            <person name="Chen B."/>
        </authorList>
    </citation>
    <scope>NUCLEOTIDE SEQUENCE [LARGE SCALE GENOMIC DNA]</scope>
    <source>
        <strain evidence="2 3">ZS314</strain>
    </source>
</reference>
<proteinExistence type="predicted"/>
<dbReference type="Gene3D" id="3.90.550.10">
    <property type="entry name" value="Spore Coat Polysaccharide Biosynthesis Protein SpsA, Chain A"/>
    <property type="match status" value="1"/>
</dbReference>
<protein>
    <recommendedName>
        <fullName evidence="1">Glycosyltransferase 2-like domain-containing protein</fullName>
    </recommendedName>
</protein>
<dbReference type="InterPro" id="IPR029044">
    <property type="entry name" value="Nucleotide-diphossugar_trans"/>
</dbReference>
<dbReference type="KEGG" id="mant:BHD05_15400"/>
<dbReference type="Proteomes" id="UP000464507">
    <property type="component" value="Chromosome"/>
</dbReference>
<keyword evidence="3" id="KW-1185">Reference proteome</keyword>
<dbReference type="AlphaFoldDB" id="A0A7L5ALL4"/>
<evidence type="ECO:0000313" key="2">
    <source>
        <dbReference type="EMBL" id="QHO71257.1"/>
    </source>
</evidence>
<sequence length="327" mass="35370">MNLGEFGTDPRLRLLEHTDGIASPSGPFNAGLDAATGRFTALMGSDDELAPGAVDSWVRVQKRDDASMVIPRLAHASGQGVATPPVRPFRTRRLDPVRDRLAYRSAPLGLVSRSRLGDIRLATGSGTGEDNAFSLRVWFSGEPISFDAAGPAYLIHDDAADRVTFSARSISRELHFVQALLGADSVAQLARRGRAAVVVKLIRIHLFGAVYNRRGATGWDVKDLSDLDTIARRIIALAPDAVRVLSRADRDLLDEILLGAAASVETLNKLAQARRRFARPAGVLPRSLRHALVREAPLRILAASWLVRRVSSFRPPASSPTSSPTAR</sequence>
<organism evidence="2 3">
    <name type="scientific">Marisediminicola antarctica</name>
    <dbReference type="NCBI Taxonomy" id="674079"/>
    <lineage>
        <taxon>Bacteria</taxon>
        <taxon>Bacillati</taxon>
        <taxon>Actinomycetota</taxon>
        <taxon>Actinomycetes</taxon>
        <taxon>Micrococcales</taxon>
        <taxon>Microbacteriaceae</taxon>
        <taxon>Marisediminicola</taxon>
    </lineage>
</organism>
<gene>
    <name evidence="2" type="ORF">BHD05_15400</name>
</gene>
<dbReference type="SUPFAM" id="SSF53448">
    <property type="entry name" value="Nucleotide-diphospho-sugar transferases"/>
    <property type="match status" value="1"/>
</dbReference>
<feature type="domain" description="Glycosyltransferase 2-like" evidence="1">
    <location>
        <begin position="10"/>
        <end position="96"/>
    </location>
</feature>
<dbReference type="InterPro" id="IPR001173">
    <property type="entry name" value="Glyco_trans_2-like"/>
</dbReference>
<dbReference type="EMBL" id="CP017146">
    <property type="protein sequence ID" value="QHO71257.1"/>
    <property type="molecule type" value="Genomic_DNA"/>
</dbReference>
<accession>A0A7L5ALL4</accession>